<evidence type="ECO:0000256" key="1">
    <source>
        <dbReference type="ARBA" id="ARBA00022801"/>
    </source>
</evidence>
<sequence length="311" mass="34102">MAAASSIALFHKPTCSFYLGPFSAPARYRSWSSIFHLNRRRLFSFSAPPKTMADLVKTHAWRDGGNIDGEERFQAFEQEAFMKNSPSNDLVSDAGGGINAVANRLSKWVLAALFGSVLLLRHDGAALWAVIGSVSNSALSVALKRILNQERPVATLRSDPGMPSSHAQSISFISLFTLFSGKTLKFLSPFPFPSLFLYLHHFVTSQTVISPVMEWLGTNELSLFLSGLIVALASYFTWLRVSQKLHTASQVVVGAIVGSVYSTLWYITWNSLVLEAFASSFSVQVAVFTAAAASALGFAVYVLLNWFKDDR</sequence>
<dbReference type="InterPro" id="IPR036938">
    <property type="entry name" value="PAP2/HPO_sf"/>
</dbReference>
<evidence type="ECO:0008006" key="5">
    <source>
        <dbReference type="Google" id="ProtNLM"/>
    </source>
</evidence>
<feature type="transmembrane region" description="Helical" evidence="2">
    <location>
        <begin position="221"/>
        <end position="239"/>
    </location>
</feature>
<organism evidence="3 4">
    <name type="scientific">Brassica napus</name>
    <name type="common">Rape</name>
    <dbReference type="NCBI Taxonomy" id="3708"/>
    <lineage>
        <taxon>Eukaryota</taxon>
        <taxon>Viridiplantae</taxon>
        <taxon>Streptophyta</taxon>
        <taxon>Embryophyta</taxon>
        <taxon>Tracheophyta</taxon>
        <taxon>Spermatophyta</taxon>
        <taxon>Magnoliopsida</taxon>
        <taxon>eudicotyledons</taxon>
        <taxon>Gunneridae</taxon>
        <taxon>Pentapetalae</taxon>
        <taxon>rosids</taxon>
        <taxon>malvids</taxon>
        <taxon>Brassicales</taxon>
        <taxon>Brassicaceae</taxon>
        <taxon>Brassiceae</taxon>
        <taxon>Brassica</taxon>
    </lineage>
</organism>
<evidence type="ECO:0000313" key="3">
    <source>
        <dbReference type="EMBL" id="KAH0900369.1"/>
    </source>
</evidence>
<name>A0ABQ8B6E5_BRANA</name>
<feature type="transmembrane region" description="Helical" evidence="2">
    <location>
        <begin position="281"/>
        <end position="304"/>
    </location>
</feature>
<keyword evidence="2" id="KW-0812">Transmembrane</keyword>
<dbReference type="PANTHER" id="PTHR11247:SF77">
    <property type="entry name" value="LIPID PHOSPHATE PHOSPHATASE EPSILON 2, CHLOROPLASTIC"/>
    <property type="match status" value="1"/>
</dbReference>
<comment type="caution">
    <text evidence="3">The sequence shown here is derived from an EMBL/GenBank/DDBJ whole genome shotgun (WGS) entry which is preliminary data.</text>
</comment>
<dbReference type="PANTHER" id="PTHR11247">
    <property type="entry name" value="PALMITOYL-PROTEIN THIOESTERASE/DOLICHYLDIPHOSPHATASE 1"/>
    <property type="match status" value="1"/>
</dbReference>
<dbReference type="EMBL" id="JAGKQM010000012">
    <property type="protein sequence ID" value="KAH0900369.1"/>
    <property type="molecule type" value="Genomic_DNA"/>
</dbReference>
<reference evidence="3 4" key="1">
    <citation type="submission" date="2021-05" db="EMBL/GenBank/DDBJ databases">
        <title>Genome Assembly of Synthetic Allotetraploid Brassica napus Reveals Homoeologous Exchanges between Subgenomes.</title>
        <authorList>
            <person name="Davis J.T."/>
        </authorList>
    </citation>
    <scope>NUCLEOTIDE SEQUENCE [LARGE SCALE GENOMIC DNA]</scope>
    <source>
        <strain evidence="4">cv. Da-Ae</strain>
        <tissue evidence="3">Seedling</tissue>
    </source>
</reference>
<protein>
    <recommendedName>
        <fullName evidence="5">Phosphatidic acid phosphatase type 2/haloperoxidase domain-containing protein</fullName>
    </recommendedName>
</protein>
<dbReference type="Proteomes" id="UP000824890">
    <property type="component" value="Unassembled WGS sequence"/>
</dbReference>
<proteinExistence type="predicted"/>
<accession>A0ABQ8B6E5</accession>
<dbReference type="SUPFAM" id="SSF48317">
    <property type="entry name" value="Acid phosphatase/Vanadium-dependent haloperoxidase"/>
    <property type="match status" value="1"/>
</dbReference>
<keyword evidence="2" id="KW-0472">Membrane</keyword>
<keyword evidence="1" id="KW-0378">Hydrolase</keyword>
<keyword evidence="4" id="KW-1185">Reference proteome</keyword>
<feature type="transmembrane region" description="Helical" evidence="2">
    <location>
        <begin position="251"/>
        <end position="269"/>
    </location>
</feature>
<gene>
    <name evidence="3" type="ORF">HID58_049937</name>
</gene>
<evidence type="ECO:0000313" key="4">
    <source>
        <dbReference type="Proteomes" id="UP000824890"/>
    </source>
</evidence>
<evidence type="ECO:0000256" key="2">
    <source>
        <dbReference type="SAM" id="Phobius"/>
    </source>
</evidence>
<keyword evidence="2" id="KW-1133">Transmembrane helix</keyword>